<evidence type="ECO:0000256" key="1">
    <source>
        <dbReference type="SAM" id="MobiDB-lite"/>
    </source>
</evidence>
<evidence type="ECO:0000313" key="3">
    <source>
        <dbReference type="EMBL" id="QPZ40358.1"/>
    </source>
</evidence>
<dbReference type="Pfam" id="PF03724">
    <property type="entry name" value="META"/>
    <property type="match status" value="1"/>
</dbReference>
<gene>
    <name evidence="3" type="ORF">HCR76_14145</name>
</gene>
<reference evidence="3 4" key="1">
    <citation type="submission" date="2020-12" db="EMBL/GenBank/DDBJ databases">
        <title>Microbacterium sp. HY060.</title>
        <authorList>
            <person name="Zhou J."/>
        </authorList>
    </citation>
    <scope>NUCLEOTIDE SEQUENCE [LARGE SCALE GENOMIC DNA]</scope>
    <source>
        <strain evidence="3 4">HY60</strain>
    </source>
</reference>
<dbReference type="InterPro" id="IPR005184">
    <property type="entry name" value="DUF306_Meta_HslJ"/>
</dbReference>
<organism evidence="3 4">
    <name type="scientific">Paramicrobacterium chengjingii</name>
    <dbReference type="NCBI Taxonomy" id="2769067"/>
    <lineage>
        <taxon>Bacteria</taxon>
        <taxon>Bacillati</taxon>
        <taxon>Actinomycetota</taxon>
        <taxon>Actinomycetes</taxon>
        <taxon>Micrococcales</taxon>
        <taxon>Microbacteriaceae</taxon>
        <taxon>Paramicrobacterium</taxon>
    </lineage>
</organism>
<evidence type="ECO:0000259" key="2">
    <source>
        <dbReference type="Pfam" id="PF03724"/>
    </source>
</evidence>
<dbReference type="InterPro" id="IPR038670">
    <property type="entry name" value="HslJ-like_sf"/>
</dbReference>
<evidence type="ECO:0000313" key="4">
    <source>
        <dbReference type="Proteomes" id="UP000662814"/>
    </source>
</evidence>
<protein>
    <submittedName>
        <fullName evidence="3">META domain-containing protein</fullName>
    </submittedName>
</protein>
<feature type="domain" description="DUF306" evidence="2">
    <location>
        <begin position="31"/>
        <end position="79"/>
    </location>
</feature>
<dbReference type="Proteomes" id="UP000662814">
    <property type="component" value="Chromosome"/>
</dbReference>
<dbReference type="Gene3D" id="2.40.128.270">
    <property type="match status" value="1"/>
</dbReference>
<dbReference type="EMBL" id="CP061169">
    <property type="protein sequence ID" value="QPZ40358.1"/>
    <property type="molecule type" value="Genomic_DNA"/>
</dbReference>
<keyword evidence="4" id="KW-1185">Reference proteome</keyword>
<name>A0ABX6YND5_9MICO</name>
<proteinExistence type="predicted"/>
<sequence>MLGVAAVLALCLTACSSGEESFPGTWGSDDSGQPNLTIDDDSSYSGSDGCNRVNGQGTISGDTFRFGSMIGTLMACEGVDDWLRRADTAKVIDGDLVVYDDEGKKIGTLDGD</sequence>
<accession>A0ABX6YND5</accession>
<feature type="region of interest" description="Disordered" evidence="1">
    <location>
        <begin position="18"/>
        <end position="57"/>
    </location>
</feature>